<name>A0AA38ZPA5_VITRO</name>
<dbReference type="AlphaFoldDB" id="A0AA38ZPA5"/>
<proteinExistence type="predicted"/>
<evidence type="ECO:0000313" key="3">
    <source>
        <dbReference type="Proteomes" id="UP001168098"/>
    </source>
</evidence>
<protein>
    <recommendedName>
        <fullName evidence="4">Thionin-like protein 2</fullName>
    </recommendedName>
</protein>
<feature type="chain" id="PRO_5041295077" description="Thionin-like protein 2" evidence="1">
    <location>
        <begin position="26"/>
        <end position="109"/>
    </location>
</feature>
<feature type="signal peptide" evidence="1">
    <location>
        <begin position="1"/>
        <end position="25"/>
    </location>
</feature>
<dbReference type="EMBL" id="JARBHA010000009">
    <property type="protein sequence ID" value="KAJ9692761.1"/>
    <property type="molecule type" value="Genomic_DNA"/>
</dbReference>
<evidence type="ECO:0000256" key="1">
    <source>
        <dbReference type="SAM" id="SignalP"/>
    </source>
</evidence>
<reference evidence="2 3" key="1">
    <citation type="journal article" date="2023" name="BMC Biotechnol.">
        <title>Vitis rotundifolia cv Carlos genome sequencing.</title>
        <authorList>
            <person name="Huff M."/>
            <person name="Hulse-Kemp A."/>
            <person name="Scheffler B."/>
            <person name="Youngblood R."/>
            <person name="Simpson S."/>
            <person name="Babiker E."/>
            <person name="Staton M."/>
        </authorList>
    </citation>
    <scope>NUCLEOTIDE SEQUENCE [LARGE SCALE GENOMIC DNA]</scope>
    <source>
        <tissue evidence="2">Leaf</tissue>
    </source>
</reference>
<evidence type="ECO:0008006" key="4">
    <source>
        <dbReference type="Google" id="ProtNLM"/>
    </source>
</evidence>
<comment type="caution">
    <text evidence="2">The sequence shown here is derived from an EMBL/GenBank/DDBJ whole genome shotgun (WGS) entry which is preliminary data.</text>
</comment>
<dbReference type="InterPro" id="IPR038975">
    <property type="entry name" value="THNL"/>
</dbReference>
<keyword evidence="3" id="KW-1185">Reference proteome</keyword>
<dbReference type="PANTHER" id="PTHR36312">
    <property type="entry name" value="THIONIN-LIKE PROTEIN 1"/>
    <property type="match status" value="1"/>
</dbReference>
<evidence type="ECO:0000313" key="2">
    <source>
        <dbReference type="EMBL" id="KAJ9692761.1"/>
    </source>
</evidence>
<gene>
    <name evidence="2" type="ORF">PVL29_011717</name>
</gene>
<dbReference type="PANTHER" id="PTHR36312:SF1">
    <property type="entry name" value="OS01G0594500 PROTEIN"/>
    <property type="match status" value="1"/>
</dbReference>
<sequence>MEGRQVKVLLIVALVLGMLARQSTAEFPSCYAKCFGICIITSFSPVKCALQCMKCIVNPSGLQPNSHYYCKLGCAMNACTNISTRENPAVAQVTSCVDSCSEMCTTKSP</sequence>
<keyword evidence="1" id="KW-0732">Signal</keyword>
<dbReference type="Proteomes" id="UP001168098">
    <property type="component" value="Unassembled WGS sequence"/>
</dbReference>
<accession>A0AA38ZPA5</accession>
<organism evidence="2 3">
    <name type="scientific">Vitis rotundifolia</name>
    <name type="common">Muscadine grape</name>
    <dbReference type="NCBI Taxonomy" id="103349"/>
    <lineage>
        <taxon>Eukaryota</taxon>
        <taxon>Viridiplantae</taxon>
        <taxon>Streptophyta</taxon>
        <taxon>Embryophyta</taxon>
        <taxon>Tracheophyta</taxon>
        <taxon>Spermatophyta</taxon>
        <taxon>Magnoliopsida</taxon>
        <taxon>eudicotyledons</taxon>
        <taxon>Gunneridae</taxon>
        <taxon>Pentapetalae</taxon>
        <taxon>rosids</taxon>
        <taxon>Vitales</taxon>
        <taxon>Vitaceae</taxon>
        <taxon>Viteae</taxon>
        <taxon>Vitis</taxon>
    </lineage>
</organism>